<dbReference type="EMBL" id="SMCQ01000005">
    <property type="protein sequence ID" value="TCW00949.1"/>
    <property type="molecule type" value="Genomic_DNA"/>
</dbReference>
<dbReference type="InterPro" id="IPR036390">
    <property type="entry name" value="WH_DNA-bd_sf"/>
</dbReference>
<reference evidence="2 3" key="1">
    <citation type="submission" date="2019-03" db="EMBL/GenBank/DDBJ databases">
        <title>Genomic Encyclopedia of Type Strains, Phase IV (KMG-IV): sequencing the most valuable type-strain genomes for metagenomic binning, comparative biology and taxonomic classification.</title>
        <authorList>
            <person name="Goeker M."/>
        </authorList>
    </citation>
    <scope>NUCLEOTIDE SEQUENCE [LARGE SCALE GENOMIC DNA]</scope>
    <source>
        <strain evidence="2 3">DSM 29487</strain>
    </source>
</reference>
<dbReference type="PANTHER" id="PTHR33169:SF14">
    <property type="entry name" value="TRANSCRIPTIONAL REGULATOR RV3488"/>
    <property type="match status" value="1"/>
</dbReference>
<gene>
    <name evidence="2" type="ORF">EDD60_10542</name>
</gene>
<dbReference type="PANTHER" id="PTHR33169">
    <property type="entry name" value="PADR-FAMILY TRANSCRIPTIONAL REGULATOR"/>
    <property type="match status" value="1"/>
</dbReference>
<evidence type="ECO:0000313" key="3">
    <source>
        <dbReference type="Proteomes" id="UP000295515"/>
    </source>
</evidence>
<evidence type="ECO:0000259" key="1">
    <source>
        <dbReference type="Pfam" id="PF03551"/>
    </source>
</evidence>
<organism evidence="2 3">
    <name type="scientific">Longibaculum muris</name>
    <dbReference type="NCBI Taxonomy" id="1796628"/>
    <lineage>
        <taxon>Bacteria</taxon>
        <taxon>Bacillati</taxon>
        <taxon>Bacillota</taxon>
        <taxon>Erysipelotrichia</taxon>
        <taxon>Erysipelotrichales</taxon>
        <taxon>Coprobacillaceae</taxon>
        <taxon>Longibaculum</taxon>
    </lineage>
</organism>
<dbReference type="AlphaFoldDB" id="A0A4R3Z672"/>
<protein>
    <submittedName>
        <fullName evidence="2">PadR family transcriptional regulator</fullName>
    </submittedName>
</protein>
<proteinExistence type="predicted"/>
<dbReference type="InterPro" id="IPR005149">
    <property type="entry name" value="Tscrpt_reg_PadR_N"/>
</dbReference>
<sequence>MEIQLKKGLLEYCVLASLVKKDSYGYQIIKETSQCIQISESTLYPILKRLESHQFVETYSVEHNGRLRKYFKITDLGKERIQDFLESWQQVESIYQYIKEASSDE</sequence>
<dbReference type="InterPro" id="IPR036388">
    <property type="entry name" value="WH-like_DNA-bd_sf"/>
</dbReference>
<dbReference type="Proteomes" id="UP000295515">
    <property type="component" value="Unassembled WGS sequence"/>
</dbReference>
<dbReference type="SUPFAM" id="SSF46785">
    <property type="entry name" value="Winged helix' DNA-binding domain"/>
    <property type="match status" value="1"/>
</dbReference>
<accession>A0A4R3Z672</accession>
<evidence type="ECO:0000313" key="2">
    <source>
        <dbReference type="EMBL" id="TCW00949.1"/>
    </source>
</evidence>
<dbReference type="Gene3D" id="1.10.10.10">
    <property type="entry name" value="Winged helix-like DNA-binding domain superfamily/Winged helix DNA-binding domain"/>
    <property type="match status" value="1"/>
</dbReference>
<feature type="domain" description="Transcription regulator PadR N-terminal" evidence="1">
    <location>
        <begin position="14"/>
        <end position="82"/>
    </location>
</feature>
<dbReference type="GeneID" id="98914868"/>
<dbReference type="RefSeq" id="WP_066449382.1">
    <property type="nucleotide sequence ID" value="NZ_CAUWFI010000012.1"/>
</dbReference>
<dbReference type="Pfam" id="PF03551">
    <property type="entry name" value="PadR"/>
    <property type="match status" value="1"/>
</dbReference>
<dbReference type="InterPro" id="IPR052509">
    <property type="entry name" value="Metal_resp_DNA-bind_regulator"/>
</dbReference>
<keyword evidence="3" id="KW-1185">Reference proteome</keyword>
<comment type="caution">
    <text evidence="2">The sequence shown here is derived from an EMBL/GenBank/DDBJ whole genome shotgun (WGS) entry which is preliminary data.</text>
</comment>
<name>A0A4R3Z672_9FIRM</name>